<keyword evidence="3" id="KW-1185">Reference proteome</keyword>
<dbReference type="PANTHER" id="PTHR16267">
    <property type="entry name" value="BANK1/PIK3AP1 FAMILY MEMBER"/>
    <property type="match status" value="1"/>
</dbReference>
<evidence type="ECO:0000313" key="2">
    <source>
        <dbReference type="EnsemblMetazoa" id="PPAI006411-PA"/>
    </source>
</evidence>
<evidence type="ECO:0000313" key="3">
    <source>
        <dbReference type="Proteomes" id="UP000092462"/>
    </source>
</evidence>
<dbReference type="InterPro" id="IPR036770">
    <property type="entry name" value="Ankyrin_rpt-contain_sf"/>
</dbReference>
<accession>A0A1B0GP08</accession>
<feature type="compositionally biased region" description="Polar residues" evidence="1">
    <location>
        <begin position="485"/>
        <end position="496"/>
    </location>
</feature>
<evidence type="ECO:0000256" key="1">
    <source>
        <dbReference type="SAM" id="MobiDB-lite"/>
    </source>
</evidence>
<dbReference type="InterPro" id="IPR017893">
    <property type="entry name" value="DBB_domain"/>
</dbReference>
<dbReference type="EMBL" id="AJVK01032993">
    <property type="status" value="NOT_ANNOTATED_CDS"/>
    <property type="molecule type" value="Genomic_DNA"/>
</dbReference>
<sequence>YGTPVVLSSLKGFDVHQQALPNFKQWKRCVVRNDDQSFVGKVLGIATDILGAALRDQPLSNSISSVIPQSCHDAFTVLPKKLRVSQNKVVALLTEPLKREDTVIVKIEKSEEILEVSGIKRRNPYTLQFNVPESCMEVSMMIKIHIEKNGLDLGSREIKCESRLRELEQILKGQESPIEFVCQSLGISTADRERLDLNLVQAFQKNIPPNFHLLSGEHSGGFLVNRENSPEEYPTLLHFAAKWGLEKLSMQLLDCPGGDVATSIRNVNGKTPLDLAELKKHTKLVEILKNFTQMHEFTTMYHYFKGITDSTTNKVIVDLKSEIKGSRSTSTTHQKTETPTKVPEYMEMTGSSSSSDHGSYGPVNAVTNLNYINVETKSNSGEDVCDGISGMRVTDDEVLTNELRINEPAYYESKDSNKTDDFSQECSNLLESVVVDCPDAVSDYLIQPSNRPVTLLQKEFPNYLTHPSNRPVEASYVNDVISSPNAKTPSSASSPYDSHMRFTFKRRDDGTRSGTLKRQGSDTSKVSVDEELLEIINDFKNNVFTINEVEQLVSAWRNRNDVQQSYKDKQQQLKEMRDEYERLQSRMKETMKSPTPFERFKRLFTRSKSQDKREREASGGSTTQRPISSLSLQSVSSSSSSGRMSTGSVCSGTSLGDSGTHSDHEDRRQMYNCRVGVPGSLMENYSVPPAPRVVSQPPDHHYVIFPSNLPVYGSPSAASPSDASKSFNHDYLNFNGLNTIEEAKETDFPVTVQPIKIQRSDPLYSKSQKGSNDLCTSFRATTPPATNGEPSQDSPANAKETPDGDVTPEINLSEIDLQTQTTIRNFNRTIKECNEDLHRETCAKVQEHHQNHDYINIQLNS</sequence>
<feature type="region of interest" description="Disordered" evidence="1">
    <location>
        <begin position="585"/>
        <end position="668"/>
    </location>
</feature>
<name>A0A1B0GP08_PHLPP</name>
<dbReference type="VEuPathDB" id="VectorBase:PPAPM1_006851"/>
<dbReference type="GO" id="GO:0005104">
    <property type="term" value="F:fibroblast growth factor receptor binding"/>
    <property type="evidence" value="ECO:0007669"/>
    <property type="project" value="TreeGrafter"/>
</dbReference>
<dbReference type="PROSITE" id="PS51376">
    <property type="entry name" value="DBB"/>
    <property type="match status" value="1"/>
</dbReference>
<dbReference type="Gene3D" id="1.25.40.20">
    <property type="entry name" value="Ankyrin repeat-containing domain"/>
    <property type="match status" value="1"/>
</dbReference>
<dbReference type="GO" id="GO:0005068">
    <property type="term" value="F:transmembrane receptor protein tyrosine kinase adaptor activity"/>
    <property type="evidence" value="ECO:0007669"/>
    <property type="project" value="TreeGrafter"/>
</dbReference>
<reference evidence="2" key="1">
    <citation type="submission" date="2022-08" db="UniProtKB">
        <authorList>
            <consortium name="EnsemblMetazoa"/>
        </authorList>
    </citation>
    <scope>IDENTIFICATION</scope>
    <source>
        <strain evidence="2">Israel</strain>
    </source>
</reference>
<dbReference type="Proteomes" id="UP000092462">
    <property type="component" value="Unassembled WGS sequence"/>
</dbReference>
<dbReference type="SMART" id="SM01282">
    <property type="entry name" value="DBB"/>
    <property type="match status" value="1"/>
</dbReference>
<feature type="compositionally biased region" description="Polar residues" evidence="1">
    <location>
        <begin position="765"/>
        <end position="795"/>
    </location>
</feature>
<dbReference type="AlphaFoldDB" id="A0A1B0GP08"/>
<dbReference type="Pfam" id="PF14545">
    <property type="entry name" value="DBB"/>
    <property type="match status" value="1"/>
</dbReference>
<feature type="compositionally biased region" description="Basic and acidic residues" evidence="1">
    <location>
        <begin position="608"/>
        <end position="617"/>
    </location>
</feature>
<dbReference type="InterPro" id="IPR052446">
    <property type="entry name" value="B-cell_PI3K-Signaling_Adptrs"/>
</dbReference>
<feature type="compositionally biased region" description="Polar residues" evidence="1">
    <location>
        <begin position="512"/>
        <end position="524"/>
    </location>
</feature>
<dbReference type="PANTHER" id="PTHR16267:SF11">
    <property type="entry name" value="STUMPS, ISOFORM E"/>
    <property type="match status" value="1"/>
</dbReference>
<dbReference type="GO" id="GO:0005829">
    <property type="term" value="C:cytosol"/>
    <property type="evidence" value="ECO:0007669"/>
    <property type="project" value="TreeGrafter"/>
</dbReference>
<dbReference type="EnsemblMetazoa" id="PPAI006411-RA">
    <property type="protein sequence ID" value="PPAI006411-PA"/>
    <property type="gene ID" value="PPAI006411"/>
</dbReference>
<organism evidence="2 3">
    <name type="scientific">Phlebotomus papatasi</name>
    <name type="common">Sandfly</name>
    <dbReference type="NCBI Taxonomy" id="29031"/>
    <lineage>
        <taxon>Eukaryota</taxon>
        <taxon>Metazoa</taxon>
        <taxon>Ecdysozoa</taxon>
        <taxon>Arthropoda</taxon>
        <taxon>Hexapoda</taxon>
        <taxon>Insecta</taxon>
        <taxon>Pterygota</taxon>
        <taxon>Neoptera</taxon>
        <taxon>Endopterygota</taxon>
        <taxon>Diptera</taxon>
        <taxon>Nematocera</taxon>
        <taxon>Psychodoidea</taxon>
        <taxon>Psychodidae</taxon>
        <taxon>Phlebotomus</taxon>
        <taxon>Phlebotomus</taxon>
    </lineage>
</organism>
<feature type="region of interest" description="Disordered" evidence="1">
    <location>
        <begin position="485"/>
        <end position="524"/>
    </location>
</feature>
<proteinExistence type="predicted"/>
<feature type="region of interest" description="Disordered" evidence="1">
    <location>
        <begin position="761"/>
        <end position="811"/>
    </location>
</feature>
<dbReference type="SUPFAM" id="SSF48403">
    <property type="entry name" value="Ankyrin repeat"/>
    <property type="match status" value="1"/>
</dbReference>
<dbReference type="VEuPathDB" id="VectorBase:PPAI006411"/>
<protein>
    <submittedName>
        <fullName evidence="2">Uncharacterized protein</fullName>
    </submittedName>
</protein>
<feature type="compositionally biased region" description="Low complexity" evidence="1">
    <location>
        <begin position="628"/>
        <end position="651"/>
    </location>
</feature>